<dbReference type="EMBL" id="JBHUIY010000007">
    <property type="protein sequence ID" value="MFD2233226.1"/>
    <property type="molecule type" value="Genomic_DNA"/>
</dbReference>
<gene>
    <name evidence="1" type="ORF">ACFSNB_05355</name>
</gene>
<sequence length="117" mass="12592">MSLDLCLHGPGAAALEPLALDLLRRLGGAEPVRRVDVPAAEGERGRVLNTATVVLTLVGGVNDLLSLEDRFHLTEAVTRFLAEVHASGTPATLRYRLDPPLDLSRATADEVMDRLSR</sequence>
<keyword evidence="2" id="KW-1185">Reference proteome</keyword>
<dbReference type="RefSeq" id="WP_377315006.1">
    <property type="nucleotide sequence ID" value="NZ_JBHUIY010000007.1"/>
</dbReference>
<accession>A0ABW5CAJ1</accession>
<proteinExistence type="predicted"/>
<comment type="caution">
    <text evidence="1">The sequence shown here is derived from an EMBL/GenBank/DDBJ whole genome shotgun (WGS) entry which is preliminary data.</text>
</comment>
<protein>
    <submittedName>
        <fullName evidence="1">Uncharacterized protein</fullName>
    </submittedName>
</protein>
<reference evidence="2" key="1">
    <citation type="journal article" date="2019" name="Int. J. Syst. Evol. Microbiol.">
        <title>The Global Catalogue of Microorganisms (GCM) 10K type strain sequencing project: providing services to taxonomists for standard genome sequencing and annotation.</title>
        <authorList>
            <consortium name="The Broad Institute Genomics Platform"/>
            <consortium name="The Broad Institute Genome Sequencing Center for Infectious Disease"/>
            <person name="Wu L."/>
            <person name="Ma J."/>
        </authorList>
    </citation>
    <scope>NUCLEOTIDE SEQUENCE [LARGE SCALE GENOMIC DNA]</scope>
    <source>
        <strain evidence="2">KCTC 15012</strain>
    </source>
</reference>
<name>A0ABW5CAJ1_9PROT</name>
<dbReference type="Proteomes" id="UP001597296">
    <property type="component" value="Unassembled WGS sequence"/>
</dbReference>
<organism evidence="1 2">
    <name type="scientific">Phaeospirillum tilakii</name>
    <dbReference type="NCBI Taxonomy" id="741673"/>
    <lineage>
        <taxon>Bacteria</taxon>
        <taxon>Pseudomonadati</taxon>
        <taxon>Pseudomonadota</taxon>
        <taxon>Alphaproteobacteria</taxon>
        <taxon>Rhodospirillales</taxon>
        <taxon>Rhodospirillaceae</taxon>
        <taxon>Phaeospirillum</taxon>
    </lineage>
</organism>
<evidence type="ECO:0000313" key="1">
    <source>
        <dbReference type="EMBL" id="MFD2233226.1"/>
    </source>
</evidence>
<evidence type="ECO:0000313" key="2">
    <source>
        <dbReference type="Proteomes" id="UP001597296"/>
    </source>
</evidence>